<protein>
    <submittedName>
        <fullName evidence="2">Uncharacterized protein</fullName>
    </submittedName>
</protein>
<feature type="compositionally biased region" description="Basic and acidic residues" evidence="1">
    <location>
        <begin position="30"/>
        <end position="41"/>
    </location>
</feature>
<comment type="caution">
    <text evidence="2">The sequence shown here is derived from an EMBL/GenBank/DDBJ whole genome shotgun (WGS) entry which is preliminary data.</text>
</comment>
<reference evidence="2" key="1">
    <citation type="submission" date="2019-12" db="EMBL/GenBank/DDBJ databases">
        <title>Genome sequencing and annotation of Brassica cretica.</title>
        <authorList>
            <person name="Studholme D.J."/>
            <person name="Sarris P."/>
        </authorList>
    </citation>
    <scope>NUCLEOTIDE SEQUENCE</scope>
    <source>
        <strain evidence="2">PFS-109/04</strain>
        <tissue evidence="2">Leaf</tissue>
    </source>
</reference>
<proteinExistence type="predicted"/>
<dbReference type="AlphaFoldDB" id="A0A8S9NGR6"/>
<feature type="region of interest" description="Disordered" evidence="1">
    <location>
        <begin position="1"/>
        <end position="41"/>
    </location>
</feature>
<gene>
    <name evidence="2" type="ORF">F2Q69_00044293</name>
</gene>
<organism evidence="2 3">
    <name type="scientific">Brassica cretica</name>
    <name type="common">Mustard</name>
    <dbReference type="NCBI Taxonomy" id="69181"/>
    <lineage>
        <taxon>Eukaryota</taxon>
        <taxon>Viridiplantae</taxon>
        <taxon>Streptophyta</taxon>
        <taxon>Embryophyta</taxon>
        <taxon>Tracheophyta</taxon>
        <taxon>Spermatophyta</taxon>
        <taxon>Magnoliopsida</taxon>
        <taxon>eudicotyledons</taxon>
        <taxon>Gunneridae</taxon>
        <taxon>Pentapetalae</taxon>
        <taxon>rosids</taxon>
        <taxon>malvids</taxon>
        <taxon>Brassicales</taxon>
        <taxon>Brassicaceae</taxon>
        <taxon>Brassiceae</taxon>
        <taxon>Brassica</taxon>
    </lineage>
</organism>
<evidence type="ECO:0000313" key="3">
    <source>
        <dbReference type="Proteomes" id="UP000712600"/>
    </source>
</evidence>
<dbReference type="EMBL" id="QGKX02001621">
    <property type="protein sequence ID" value="KAF3503760.1"/>
    <property type="molecule type" value="Genomic_DNA"/>
</dbReference>
<sequence>MDVSHSASSKAIDVDSGDEATTRPPGVKAVNDRSKKPIGDAKDYEEFQRMWSLKKEDLTIKKELSKIKLLETLIGKEGPLADYEETLKKKLINELGNVSVLTLCPTAGERVKVSREAIGSGRITN</sequence>
<dbReference type="Proteomes" id="UP000712600">
    <property type="component" value="Unassembled WGS sequence"/>
</dbReference>
<evidence type="ECO:0000313" key="2">
    <source>
        <dbReference type="EMBL" id="KAF3503760.1"/>
    </source>
</evidence>
<name>A0A8S9NGR6_BRACR</name>
<accession>A0A8S9NGR6</accession>
<evidence type="ECO:0000256" key="1">
    <source>
        <dbReference type="SAM" id="MobiDB-lite"/>
    </source>
</evidence>